<dbReference type="AlphaFoldDB" id="A0A941JQ29"/>
<feature type="binding site" evidence="13">
    <location>
        <position position="369"/>
    </location>
    <ligand>
        <name>heme</name>
        <dbReference type="ChEBI" id="CHEBI:30413"/>
    </ligand>
</feature>
<feature type="binding site" evidence="13">
    <location>
        <position position="161"/>
    </location>
    <ligand>
        <name>heme</name>
        <dbReference type="ChEBI" id="CHEBI:30413"/>
    </ligand>
</feature>
<dbReference type="PANTHER" id="PTHR42821">
    <property type="entry name" value="CATALASE"/>
    <property type="match status" value="1"/>
</dbReference>
<feature type="active site" evidence="11">
    <location>
        <position position="75"/>
    </location>
</feature>
<evidence type="ECO:0000256" key="4">
    <source>
        <dbReference type="ARBA" id="ARBA00022559"/>
    </source>
</evidence>
<dbReference type="GO" id="GO:0046872">
    <property type="term" value="F:metal ion binding"/>
    <property type="evidence" value="ECO:0007669"/>
    <property type="project" value="UniProtKB-KW"/>
</dbReference>
<dbReference type="SUPFAM" id="SSF56634">
    <property type="entry name" value="Heme-dependent catalase-like"/>
    <property type="match status" value="1"/>
</dbReference>
<dbReference type="Pfam" id="PF00199">
    <property type="entry name" value="Catalase"/>
    <property type="match status" value="1"/>
</dbReference>
<evidence type="ECO:0000313" key="16">
    <source>
        <dbReference type="EMBL" id="MBR8828403.1"/>
    </source>
</evidence>
<dbReference type="GO" id="GO:0005829">
    <property type="term" value="C:cytosol"/>
    <property type="evidence" value="ECO:0007669"/>
    <property type="project" value="TreeGrafter"/>
</dbReference>
<keyword evidence="8 10" id="KW-0408">Iron</keyword>
<organism evidence="16 17">
    <name type="scientific">Gomphosphaeria aponina SAG 52.96 = DSM 107014</name>
    <dbReference type="NCBI Taxonomy" id="1521640"/>
    <lineage>
        <taxon>Bacteria</taxon>
        <taxon>Bacillati</taxon>
        <taxon>Cyanobacteriota</taxon>
        <taxon>Cyanophyceae</taxon>
        <taxon>Oscillatoriophycideae</taxon>
        <taxon>Chroococcales</taxon>
        <taxon>Gomphosphaeriaceae</taxon>
        <taxon>Gomphosphaeria</taxon>
    </lineage>
</organism>
<dbReference type="InterPro" id="IPR010582">
    <property type="entry name" value="Catalase_immune_responsive"/>
</dbReference>
<keyword evidence="7 10" id="KW-0560">Oxidoreductase</keyword>
<dbReference type="Proteomes" id="UP000767446">
    <property type="component" value="Unassembled WGS sequence"/>
</dbReference>
<feature type="binding site" evidence="13">
    <location>
        <position position="358"/>
    </location>
    <ligand>
        <name>heme</name>
        <dbReference type="ChEBI" id="CHEBI:30413"/>
    </ligand>
</feature>
<dbReference type="Pfam" id="PF18011">
    <property type="entry name" value="Catalase_C"/>
    <property type="match status" value="1"/>
</dbReference>
<dbReference type="GO" id="GO:0006979">
    <property type="term" value="P:response to oxidative stress"/>
    <property type="evidence" value="ECO:0007669"/>
    <property type="project" value="InterPro"/>
</dbReference>
<reference evidence="16" key="1">
    <citation type="submission" date="2021-02" db="EMBL/GenBank/DDBJ databases">
        <title>Metagenome analyses of Stigonema ocellatum DSM 106950, Chlorogloea purpurea SAG 13.99 and Gomphosphaeria aponina DSM 107014.</title>
        <authorList>
            <person name="Marter P."/>
            <person name="Huang S."/>
        </authorList>
    </citation>
    <scope>NUCLEOTIDE SEQUENCE</scope>
    <source>
        <strain evidence="16">JP213</strain>
    </source>
</reference>
<comment type="similarity">
    <text evidence="2">Belongs to the catalase family. HPII subfamily.</text>
</comment>
<accession>A0A941JQ29</accession>
<dbReference type="InterPro" id="IPR024712">
    <property type="entry name" value="Catalase_clade2"/>
</dbReference>
<feature type="binding site" evidence="13">
    <location>
        <position position="112"/>
    </location>
    <ligand>
        <name>heme</name>
        <dbReference type="ChEBI" id="CHEBI:30413"/>
    </ligand>
</feature>
<evidence type="ECO:0000256" key="2">
    <source>
        <dbReference type="ARBA" id="ARBA00010660"/>
    </source>
</evidence>
<evidence type="ECO:0000256" key="1">
    <source>
        <dbReference type="ARBA" id="ARBA00001971"/>
    </source>
</evidence>
<dbReference type="SMART" id="SM01060">
    <property type="entry name" value="Catalase"/>
    <property type="match status" value="1"/>
</dbReference>
<comment type="caution">
    <text evidence="16">The sequence shown here is derived from an EMBL/GenBank/DDBJ whole genome shotgun (WGS) entry which is preliminary data.</text>
</comment>
<keyword evidence="4 10" id="KW-0575">Peroxidase</keyword>
<dbReference type="PROSITE" id="PS51402">
    <property type="entry name" value="CATALASE_3"/>
    <property type="match status" value="1"/>
</dbReference>
<dbReference type="Gene3D" id="3.40.50.880">
    <property type="match status" value="1"/>
</dbReference>
<dbReference type="PRINTS" id="PR00067">
    <property type="entry name" value="CATALASE"/>
</dbReference>
<dbReference type="InterPro" id="IPR043156">
    <property type="entry name" value="Catalase_clade2_helical"/>
</dbReference>
<evidence type="ECO:0000256" key="11">
    <source>
        <dbReference type="PIRSR" id="PIRSR038927-1"/>
    </source>
</evidence>
<dbReference type="EC" id="1.11.1.6" evidence="3 10"/>
<name>A0A941JQ29_9CHRO</name>
<dbReference type="PIRSF" id="PIRSF038927">
    <property type="entry name" value="Catalase_clade2"/>
    <property type="match status" value="1"/>
</dbReference>
<evidence type="ECO:0000256" key="14">
    <source>
        <dbReference type="RuleBase" id="RU000498"/>
    </source>
</evidence>
<dbReference type="Pfam" id="PF06628">
    <property type="entry name" value="Catalase-rel"/>
    <property type="match status" value="1"/>
</dbReference>
<dbReference type="FunFam" id="1.20.1370.20:FF:000001">
    <property type="entry name" value="Catalase HPII"/>
    <property type="match status" value="1"/>
</dbReference>
<evidence type="ECO:0000256" key="6">
    <source>
        <dbReference type="ARBA" id="ARBA00022723"/>
    </source>
</evidence>
<dbReference type="PROSITE" id="PS00437">
    <property type="entry name" value="CATALASE_1"/>
    <property type="match status" value="1"/>
</dbReference>
<evidence type="ECO:0000256" key="5">
    <source>
        <dbReference type="ARBA" id="ARBA00022617"/>
    </source>
</evidence>
<dbReference type="InterPro" id="IPR041399">
    <property type="entry name" value="Catalase_large_C"/>
</dbReference>
<dbReference type="CDD" id="cd03132">
    <property type="entry name" value="GATase1_catalase"/>
    <property type="match status" value="1"/>
</dbReference>
<comment type="function">
    <text evidence="10">Decomposes hydrogen peroxide into water and oxygen; serves to protect cells from the toxic effects of hydrogen peroxide.</text>
</comment>
<dbReference type="FunFam" id="2.40.180.10:FF:000003">
    <property type="entry name" value="Catalase"/>
    <property type="match status" value="1"/>
</dbReference>
<dbReference type="Gene3D" id="1.20.1370.20">
    <property type="match status" value="1"/>
</dbReference>
<dbReference type="InterPro" id="IPR024708">
    <property type="entry name" value="Catalase_AS"/>
</dbReference>
<evidence type="ECO:0000313" key="17">
    <source>
        <dbReference type="Proteomes" id="UP000767446"/>
    </source>
</evidence>
<evidence type="ECO:0000256" key="9">
    <source>
        <dbReference type="ARBA" id="ARBA00023324"/>
    </source>
</evidence>
<evidence type="ECO:0000256" key="13">
    <source>
        <dbReference type="PIRSR" id="PIRSR038927-3"/>
    </source>
</evidence>
<dbReference type="GO" id="GO:0042744">
    <property type="term" value="P:hydrogen peroxide catabolic process"/>
    <property type="evidence" value="ECO:0007669"/>
    <property type="project" value="UniProtKB-UniRule"/>
</dbReference>
<evidence type="ECO:0000256" key="7">
    <source>
        <dbReference type="ARBA" id="ARBA00023002"/>
    </source>
</evidence>
<keyword evidence="6 10" id="KW-0479">Metal-binding</keyword>
<dbReference type="EMBL" id="JADQBC010000069">
    <property type="protein sequence ID" value="MBR8828403.1"/>
    <property type="molecule type" value="Genomic_DNA"/>
</dbReference>
<comment type="catalytic activity">
    <reaction evidence="10 14">
        <text>2 H2O2 = O2 + 2 H2O</text>
        <dbReference type="Rhea" id="RHEA:20309"/>
        <dbReference type="ChEBI" id="CHEBI:15377"/>
        <dbReference type="ChEBI" id="CHEBI:15379"/>
        <dbReference type="ChEBI" id="CHEBI:16240"/>
        <dbReference type="EC" id="1.11.1.6"/>
    </reaction>
</comment>
<evidence type="ECO:0000256" key="8">
    <source>
        <dbReference type="ARBA" id="ARBA00023004"/>
    </source>
</evidence>
<dbReference type="Gene3D" id="2.40.180.10">
    <property type="entry name" value="Catalase core domain"/>
    <property type="match status" value="1"/>
</dbReference>
<protein>
    <recommendedName>
        <fullName evidence="3 10">Catalase</fullName>
        <ecNumber evidence="3 10">1.11.1.6</ecNumber>
    </recommendedName>
</protein>
<feature type="domain" description="Catalase core" evidence="15">
    <location>
        <begin position="28"/>
        <end position="416"/>
    </location>
</feature>
<evidence type="ECO:0000256" key="3">
    <source>
        <dbReference type="ARBA" id="ARBA00012314"/>
    </source>
</evidence>
<dbReference type="PROSITE" id="PS00438">
    <property type="entry name" value="CATALASE_2"/>
    <property type="match status" value="1"/>
</dbReference>
<comment type="cofactor">
    <cofactor evidence="1 10 12">
        <name>heme</name>
        <dbReference type="ChEBI" id="CHEBI:30413"/>
    </cofactor>
</comment>
<gene>
    <name evidence="16" type="ORF">DSM107014_10980</name>
</gene>
<feature type="binding site" evidence="13">
    <location>
        <position position="72"/>
    </location>
    <ligand>
        <name>heme</name>
        <dbReference type="ChEBI" id="CHEBI:30413"/>
    </ligand>
</feature>
<evidence type="ECO:0000256" key="10">
    <source>
        <dbReference type="PIRNR" id="PIRNR038927"/>
    </source>
</evidence>
<dbReference type="InterPro" id="IPR029062">
    <property type="entry name" value="Class_I_gatase-like"/>
</dbReference>
<dbReference type="InterPro" id="IPR018028">
    <property type="entry name" value="Catalase"/>
</dbReference>
<sequence length="700" mass="77993">MTNPSQTNKTAKTESLESFQVDAGEQLTTNQGVVVDNTDNTLKVGNPGPSLREDFHFQEKLTHFDRERIPERVVHARGAGAHGYFQVYESLSEYTKAEFLQDPSIQTPVFARFSTVAGSRGSADSVRDVRGFAVKFYTQEGNYDLVGNNIPVFFIQDAIKFPDIVHSIKPEPHNEIPQASTAHPSFWDFISLVPESTHMIMWLLSDRTLPRSFSRMQGFGVHTYRFVNTQGKSCFVKFHWRPILGVYSLAFDEAQKLAGKDPDFQRRDLWESIEQGNYPEFELGVQIIEEEDEHKFDFDILDSTKLIPEELVSVRAIGKMVLNRNPDNFFAETEQIAFAPSNVVPGIDFSDDPLLQGRLFSYHDTQLHRLGSPNFGNLPINRPVCPFHNNQQDGRMQIEVKTSRVNYFPNSLGGGQPAPSETEGYVHYPERVEGHKIRERSPSFGEHFSQATLFWNSLSAVEKEHLVEAAHFELGKVEAQEVRERMVDRLNQVDHKLAKLVAMGIGVAAPTEPATQNHGQSSPALSQESLAVKTAKGRKVAILAADGVEAEQLTVIKKALTAAGVQTQIVSKFLGTIQSAKGEEFKVDKTFLTSAAVMFDAVYIPGGTQSVETLKANGDVVHFIDEAFRHCKAIAATGEGVELLKESSIQGITFSDPSLQNDQGVIMAKTPSNLGKVAELFVEAIAEHRFWTRKQKVPAQ</sequence>
<dbReference type="PANTHER" id="PTHR42821:SF1">
    <property type="entry name" value="CATALASE-B"/>
    <property type="match status" value="1"/>
</dbReference>
<dbReference type="GO" id="GO:0020037">
    <property type="term" value="F:heme binding"/>
    <property type="evidence" value="ECO:0007669"/>
    <property type="project" value="UniProtKB-UniRule"/>
</dbReference>
<dbReference type="GO" id="GO:0004096">
    <property type="term" value="F:catalase activity"/>
    <property type="evidence" value="ECO:0007669"/>
    <property type="project" value="UniProtKB-UniRule"/>
</dbReference>
<proteinExistence type="inferred from homology"/>
<dbReference type="InterPro" id="IPR020835">
    <property type="entry name" value="Catalase_sf"/>
</dbReference>
<evidence type="ECO:0000259" key="15">
    <source>
        <dbReference type="SMART" id="SM01060"/>
    </source>
</evidence>
<dbReference type="InterPro" id="IPR002226">
    <property type="entry name" value="Catalase_haem_BS"/>
</dbReference>
<feature type="binding site" description="axial binding residue" evidence="12">
    <location>
        <position position="362"/>
    </location>
    <ligand>
        <name>heme</name>
        <dbReference type="ChEBI" id="CHEBI:30413"/>
    </ligand>
    <ligandPart>
        <name>Fe</name>
        <dbReference type="ChEBI" id="CHEBI:18248"/>
    </ligandPart>
</feature>
<keyword evidence="9 10" id="KW-0376">Hydrogen peroxide</keyword>
<dbReference type="SUPFAM" id="SSF52317">
    <property type="entry name" value="Class I glutamine amidotransferase-like"/>
    <property type="match status" value="1"/>
</dbReference>
<evidence type="ECO:0000256" key="12">
    <source>
        <dbReference type="PIRSR" id="PIRSR038927-2"/>
    </source>
</evidence>
<dbReference type="InterPro" id="IPR011614">
    <property type="entry name" value="Catalase_core"/>
</dbReference>
<keyword evidence="5 10" id="KW-0349">Heme</keyword>
<feature type="active site" evidence="11">
    <location>
        <position position="148"/>
    </location>
</feature>